<evidence type="ECO:0000313" key="2">
    <source>
        <dbReference type="EMBL" id="KAF0031047.1"/>
    </source>
</evidence>
<feature type="region of interest" description="Disordered" evidence="1">
    <location>
        <begin position="89"/>
        <end position="111"/>
    </location>
</feature>
<reference evidence="2 3" key="1">
    <citation type="submission" date="2019-06" db="EMBL/GenBank/DDBJ databases">
        <title>Draft genomes of female and male turbot (Scophthalmus maximus).</title>
        <authorList>
            <person name="Xu H."/>
            <person name="Xu X.-W."/>
            <person name="Shao C."/>
            <person name="Chen S."/>
        </authorList>
    </citation>
    <scope>NUCLEOTIDE SEQUENCE [LARGE SCALE GENOMIC DNA]</scope>
    <source>
        <strain evidence="2">Ysfricsl-2016a</strain>
        <tissue evidence="2">Blood</tissue>
    </source>
</reference>
<organism evidence="2 3">
    <name type="scientific">Scophthalmus maximus</name>
    <name type="common">Turbot</name>
    <name type="synonym">Psetta maxima</name>
    <dbReference type="NCBI Taxonomy" id="52904"/>
    <lineage>
        <taxon>Eukaryota</taxon>
        <taxon>Metazoa</taxon>
        <taxon>Chordata</taxon>
        <taxon>Craniata</taxon>
        <taxon>Vertebrata</taxon>
        <taxon>Euteleostomi</taxon>
        <taxon>Actinopterygii</taxon>
        <taxon>Neopterygii</taxon>
        <taxon>Teleostei</taxon>
        <taxon>Neoteleostei</taxon>
        <taxon>Acanthomorphata</taxon>
        <taxon>Carangaria</taxon>
        <taxon>Pleuronectiformes</taxon>
        <taxon>Pleuronectoidei</taxon>
        <taxon>Scophthalmidae</taxon>
        <taxon>Scophthalmus</taxon>
    </lineage>
</organism>
<dbReference type="EMBL" id="VEVO01000014">
    <property type="protein sequence ID" value="KAF0031047.1"/>
    <property type="molecule type" value="Genomic_DNA"/>
</dbReference>
<evidence type="ECO:0000256" key="1">
    <source>
        <dbReference type="SAM" id="MobiDB-lite"/>
    </source>
</evidence>
<accession>A0A6A4SCV1</accession>
<comment type="caution">
    <text evidence="2">The sequence shown here is derived from an EMBL/GenBank/DDBJ whole genome shotgun (WGS) entry which is preliminary data.</text>
</comment>
<dbReference type="Proteomes" id="UP000438429">
    <property type="component" value="Unassembled WGS sequence"/>
</dbReference>
<sequence>MLCYSSLSLSSAEPLILLSPFSSSYVSGYTHFGFPGPLFAVPAPPRVIPLSHFIHHRLVVRLFSQLHVLANSCLRLLCRKATAQHPPTRSCADKGHLAAPDTFRRPPKKPNVPLETIYTTSGRLKLVIFLFICVLNQSNGKGTQQQQQLRVSHVTFGT</sequence>
<name>A0A6A4SCV1_SCOMX</name>
<protein>
    <submittedName>
        <fullName evidence="2">Uncharacterized protein</fullName>
    </submittedName>
</protein>
<evidence type="ECO:0000313" key="3">
    <source>
        <dbReference type="Proteomes" id="UP000438429"/>
    </source>
</evidence>
<dbReference type="AlphaFoldDB" id="A0A6A4SCV1"/>
<gene>
    <name evidence="2" type="ORF">F2P81_015602</name>
</gene>
<proteinExistence type="predicted"/>